<accession>A0A383RM82</accession>
<organism evidence="1 2">
    <name type="scientific">Pseudomonas reidholzensis</name>
    <dbReference type="NCBI Taxonomy" id="1785162"/>
    <lineage>
        <taxon>Bacteria</taxon>
        <taxon>Pseudomonadati</taxon>
        <taxon>Pseudomonadota</taxon>
        <taxon>Gammaproteobacteria</taxon>
        <taxon>Pseudomonadales</taxon>
        <taxon>Pseudomonadaceae</taxon>
        <taxon>Pseudomonas</taxon>
    </lineage>
</organism>
<dbReference type="Proteomes" id="UP000263595">
    <property type="component" value="Unassembled WGS sequence"/>
</dbReference>
<dbReference type="EMBL" id="UNOZ01000002">
    <property type="protein sequence ID" value="SYX88132.1"/>
    <property type="molecule type" value="Genomic_DNA"/>
</dbReference>
<evidence type="ECO:0000313" key="2">
    <source>
        <dbReference type="Proteomes" id="UP000263595"/>
    </source>
</evidence>
<protein>
    <submittedName>
        <fullName evidence="1">Uncharacterized protein</fullName>
    </submittedName>
</protein>
<gene>
    <name evidence="1" type="ORF">CCOS865_00354</name>
</gene>
<sequence length="111" mass="12716">MKIPNPPLADTSVAQDGRLLEEIFSLIEAGITQGYDALRYEAELGEGYMQEELTVEKEGRESTDAQRDYNGATLYRLLKELKQNAVNRGEPWQAIKLSYRRGEQVKINYVY</sequence>
<name>A0A383RM82_9PSED</name>
<dbReference type="AlphaFoldDB" id="A0A383RM82"/>
<dbReference type="OrthoDB" id="6961929at2"/>
<keyword evidence="2" id="KW-1185">Reference proteome</keyword>
<evidence type="ECO:0000313" key="1">
    <source>
        <dbReference type="EMBL" id="SYX88132.1"/>
    </source>
</evidence>
<dbReference type="RefSeq" id="WP_119137347.1">
    <property type="nucleotide sequence ID" value="NZ_CBCSFL010000002.1"/>
</dbReference>
<proteinExistence type="predicted"/>
<reference evidence="2" key="1">
    <citation type="submission" date="2018-08" db="EMBL/GenBank/DDBJ databases">
        <authorList>
            <person name="Blom J."/>
        </authorList>
    </citation>
    <scope>NUCLEOTIDE SEQUENCE [LARGE SCALE GENOMIC DNA]</scope>
    <source>
        <strain evidence="2">CCOS 865</strain>
    </source>
</reference>